<organism evidence="1 2">
    <name type="scientific">Aspergillus ibericus CBS 121593</name>
    <dbReference type="NCBI Taxonomy" id="1448316"/>
    <lineage>
        <taxon>Eukaryota</taxon>
        <taxon>Fungi</taxon>
        <taxon>Dikarya</taxon>
        <taxon>Ascomycota</taxon>
        <taxon>Pezizomycotina</taxon>
        <taxon>Eurotiomycetes</taxon>
        <taxon>Eurotiomycetidae</taxon>
        <taxon>Eurotiales</taxon>
        <taxon>Aspergillaceae</taxon>
        <taxon>Aspergillus</taxon>
        <taxon>Aspergillus subgen. Circumdati</taxon>
    </lineage>
</organism>
<dbReference type="VEuPathDB" id="FungiDB:BO80DRAFT_163654"/>
<dbReference type="EMBL" id="KZ824455">
    <property type="protein sequence ID" value="RAK98205.1"/>
    <property type="molecule type" value="Genomic_DNA"/>
</dbReference>
<evidence type="ECO:0000313" key="2">
    <source>
        <dbReference type="Proteomes" id="UP000249402"/>
    </source>
</evidence>
<dbReference type="AlphaFoldDB" id="A0A395GRN6"/>
<sequence>MTAMPSGTDSSFSALPMASSWVFPARFPLTFQSIFGHIPTALSCRSIRWRCIPVTGAVLSSWLMLVSSFRLVEEWHVFSRHPLRDDGLPAIPGFLLKMSGAFPYSGTRLLAYSPTPTDSLTPLKTISQIDPDNPRPAVSSQPVLPIASPMWPGCPFLRPLHHWK</sequence>
<dbReference type="RefSeq" id="XP_025572533.1">
    <property type="nucleotide sequence ID" value="XM_025713879.1"/>
</dbReference>
<dbReference type="GeneID" id="37218744"/>
<protein>
    <submittedName>
        <fullName evidence="1">Uncharacterized protein</fullName>
    </submittedName>
</protein>
<proteinExistence type="predicted"/>
<dbReference type="Proteomes" id="UP000249402">
    <property type="component" value="Unassembled WGS sequence"/>
</dbReference>
<keyword evidence="2" id="KW-1185">Reference proteome</keyword>
<name>A0A395GRN6_9EURO</name>
<gene>
    <name evidence="1" type="ORF">BO80DRAFT_163654</name>
</gene>
<accession>A0A395GRN6</accession>
<dbReference type="OrthoDB" id="10615879at2759"/>
<reference evidence="1 2" key="1">
    <citation type="submission" date="2018-02" db="EMBL/GenBank/DDBJ databases">
        <title>The genomes of Aspergillus section Nigri reveals drivers in fungal speciation.</title>
        <authorList>
            <consortium name="DOE Joint Genome Institute"/>
            <person name="Vesth T.C."/>
            <person name="Nybo J."/>
            <person name="Theobald S."/>
            <person name="Brandl J."/>
            <person name="Frisvad J.C."/>
            <person name="Nielsen K.F."/>
            <person name="Lyhne E.K."/>
            <person name="Kogle M.E."/>
            <person name="Kuo A."/>
            <person name="Riley R."/>
            <person name="Clum A."/>
            <person name="Nolan M."/>
            <person name="Lipzen A."/>
            <person name="Salamov A."/>
            <person name="Henrissat B."/>
            <person name="Wiebenga A."/>
            <person name="De vries R.P."/>
            <person name="Grigoriev I.V."/>
            <person name="Mortensen U.H."/>
            <person name="Andersen M.R."/>
            <person name="Baker S.E."/>
        </authorList>
    </citation>
    <scope>NUCLEOTIDE SEQUENCE [LARGE SCALE GENOMIC DNA]</scope>
    <source>
        <strain evidence="1 2">CBS 121593</strain>
    </source>
</reference>
<evidence type="ECO:0000313" key="1">
    <source>
        <dbReference type="EMBL" id="RAK98205.1"/>
    </source>
</evidence>